<evidence type="ECO:0000256" key="3">
    <source>
        <dbReference type="ARBA" id="ARBA00022825"/>
    </source>
</evidence>
<evidence type="ECO:0000313" key="7">
    <source>
        <dbReference type="Proteomes" id="UP000236262"/>
    </source>
</evidence>
<dbReference type="SUPFAM" id="SSF52096">
    <property type="entry name" value="ClpP/crotonase"/>
    <property type="match status" value="1"/>
</dbReference>
<keyword evidence="2" id="KW-0378">Hydrolase</keyword>
<proteinExistence type="predicted"/>
<gene>
    <name evidence="6" type="ORF">C1637_09955</name>
    <name evidence="5" type="ORF">EG342_09740</name>
</gene>
<keyword evidence="1 5" id="KW-0645">Protease</keyword>
<reference evidence="5 8" key="2">
    <citation type="submission" date="2018-11" db="EMBL/GenBank/DDBJ databases">
        <title>Proposal to divide the Flavobacteriaceae and reorganize its genera based on Amino Acid Identity values calculated from whole genome sequences.</title>
        <authorList>
            <person name="Nicholson A.C."/>
            <person name="Gulvik C.A."/>
            <person name="Whitney A.M."/>
            <person name="Humrighouse B.W."/>
            <person name="Bell M."/>
            <person name="Holmes B."/>
            <person name="Steigerwalt A.G."/>
            <person name="Villarma A."/>
            <person name="Sheth M."/>
            <person name="Batra D."/>
            <person name="Pryor J."/>
            <person name="Bernardet J.-F."/>
            <person name="Hugo C."/>
            <person name="Kampfer P."/>
            <person name="Newman J."/>
            <person name="McQuiston J.R."/>
        </authorList>
    </citation>
    <scope>NUCLEOTIDE SEQUENCE [LARGE SCALE GENOMIC DNA]</scope>
    <source>
        <strain evidence="5 8">KC_1864</strain>
    </source>
</reference>
<reference evidence="6 7" key="1">
    <citation type="submission" date="2018-01" db="EMBL/GenBank/DDBJ databases">
        <title>Draft genome sequences of Chryseobacterium lactis NCTC11390, Chryseobacterium oncorhynchi 701B-08, and Chryseobacterium viscerum 687B-08.</title>
        <authorList>
            <person name="Jeong J.-J."/>
            <person name="Lee Y.J."/>
            <person name="Park B."/>
            <person name="Choi I.-G."/>
            <person name="Kim K.D."/>
        </authorList>
    </citation>
    <scope>NUCLEOTIDE SEQUENCE [LARGE SCALE GENOMIC DNA]</scope>
    <source>
        <strain evidence="6 7">NCTC11390</strain>
    </source>
</reference>
<dbReference type="Proteomes" id="UP000279972">
    <property type="component" value="Chromosome"/>
</dbReference>
<dbReference type="Proteomes" id="UP000236262">
    <property type="component" value="Unassembled WGS sequence"/>
</dbReference>
<dbReference type="OrthoDB" id="9806592at2"/>
<evidence type="ECO:0000256" key="1">
    <source>
        <dbReference type="ARBA" id="ARBA00022670"/>
    </source>
</evidence>
<evidence type="ECO:0000313" key="5">
    <source>
        <dbReference type="EMBL" id="AZA82165.1"/>
    </source>
</evidence>
<dbReference type="Gene3D" id="3.90.226.10">
    <property type="entry name" value="2-enoyl-CoA Hydratase, Chain A, domain 1"/>
    <property type="match status" value="1"/>
</dbReference>
<sequence>MKKIPIFNYKVSNNGERLDVFIDGTIVDAETQEILQDWFNDQTSVSFKSFRSEILDSGLKNIRITINSFGGQIGDAMAMHDFIQQLENDGYAVETIGMGMICSAATYPLSAAKNSKISPNSWYMIHNVSGFAWGDVNEVEKQAKNLRNFNNSIRDFYVNLTGKSKEQVEEWMNAETWFTGTQAVENGFVSSTTDQKEEFKPINKTDWNFKNQNALNVFNSLATTPPTVEDPEKLIQNLNMNKLTDAIVNAFKALNLVPNDKGDKTDPLTVENLTSALNNALKDFDMEPKVPTDEQVSTALTNFFKNGFPENMIAQITNVVKENVKPENFKDSEDFKGFENRVTKIEETVAKNMGQAKPKNNGGNSESKFDADDVGFSE</sequence>
<dbReference type="PANTHER" id="PTHR10381">
    <property type="entry name" value="ATP-DEPENDENT CLP PROTEASE PROTEOLYTIC SUBUNIT"/>
    <property type="match status" value="1"/>
</dbReference>
<evidence type="ECO:0000256" key="4">
    <source>
        <dbReference type="SAM" id="MobiDB-lite"/>
    </source>
</evidence>
<evidence type="ECO:0000313" key="8">
    <source>
        <dbReference type="Proteomes" id="UP000279972"/>
    </source>
</evidence>
<dbReference type="GO" id="GO:0009368">
    <property type="term" value="C:endopeptidase Clp complex"/>
    <property type="evidence" value="ECO:0007669"/>
    <property type="project" value="TreeGrafter"/>
</dbReference>
<feature type="region of interest" description="Disordered" evidence="4">
    <location>
        <begin position="349"/>
        <end position="378"/>
    </location>
</feature>
<dbReference type="InterPro" id="IPR029045">
    <property type="entry name" value="ClpP/crotonase-like_dom_sf"/>
</dbReference>
<accession>A0A3G6RL23</accession>
<keyword evidence="8" id="KW-1185">Reference proteome</keyword>
<evidence type="ECO:0000313" key="6">
    <source>
        <dbReference type="EMBL" id="PNW14158.1"/>
    </source>
</evidence>
<dbReference type="CDD" id="cd07016">
    <property type="entry name" value="S14_ClpP_1"/>
    <property type="match status" value="1"/>
</dbReference>
<dbReference type="GO" id="GO:0006515">
    <property type="term" value="P:protein quality control for misfolded or incompletely synthesized proteins"/>
    <property type="evidence" value="ECO:0007669"/>
    <property type="project" value="TreeGrafter"/>
</dbReference>
<dbReference type="EMBL" id="PPEH01000003">
    <property type="protein sequence ID" value="PNW14158.1"/>
    <property type="molecule type" value="Genomic_DNA"/>
</dbReference>
<dbReference type="PANTHER" id="PTHR10381:SF70">
    <property type="entry name" value="ATP-DEPENDENT CLP PROTEASE PROTEOLYTIC SUBUNIT"/>
    <property type="match status" value="1"/>
</dbReference>
<dbReference type="GO" id="GO:0004176">
    <property type="term" value="F:ATP-dependent peptidase activity"/>
    <property type="evidence" value="ECO:0007669"/>
    <property type="project" value="TreeGrafter"/>
</dbReference>
<dbReference type="InterPro" id="IPR023562">
    <property type="entry name" value="ClpP/TepA"/>
</dbReference>
<name>A0A3G6RL23_CHRLC</name>
<dbReference type="AlphaFoldDB" id="A0A3G6RL23"/>
<keyword evidence="3" id="KW-0720">Serine protease</keyword>
<evidence type="ECO:0000256" key="2">
    <source>
        <dbReference type="ARBA" id="ARBA00022801"/>
    </source>
</evidence>
<dbReference type="EMBL" id="CP033924">
    <property type="protein sequence ID" value="AZA82165.1"/>
    <property type="molecule type" value="Genomic_DNA"/>
</dbReference>
<dbReference type="GO" id="GO:0051117">
    <property type="term" value="F:ATPase binding"/>
    <property type="evidence" value="ECO:0007669"/>
    <property type="project" value="TreeGrafter"/>
</dbReference>
<dbReference type="KEGG" id="clac:EG342_09740"/>
<dbReference type="RefSeq" id="WP_103291510.1">
    <property type="nucleotide sequence ID" value="NZ_CP033924.1"/>
</dbReference>
<organism evidence="6 7">
    <name type="scientific">Chryseobacterium lactis</name>
    <dbReference type="NCBI Taxonomy" id="1241981"/>
    <lineage>
        <taxon>Bacteria</taxon>
        <taxon>Pseudomonadati</taxon>
        <taxon>Bacteroidota</taxon>
        <taxon>Flavobacteriia</taxon>
        <taxon>Flavobacteriales</taxon>
        <taxon>Weeksellaceae</taxon>
        <taxon>Chryseobacterium group</taxon>
        <taxon>Chryseobacterium</taxon>
    </lineage>
</organism>
<protein>
    <submittedName>
        <fullName evidence="5">Clp protease ClpP</fullName>
    </submittedName>
</protein>
<dbReference type="GO" id="GO:0004252">
    <property type="term" value="F:serine-type endopeptidase activity"/>
    <property type="evidence" value="ECO:0007669"/>
    <property type="project" value="TreeGrafter"/>
</dbReference>
<dbReference type="Pfam" id="PF00574">
    <property type="entry name" value="CLP_protease"/>
    <property type="match status" value="1"/>
</dbReference>